<dbReference type="RefSeq" id="WP_007915036.1">
    <property type="nucleotide sequence ID" value="NZ_MOBY01000032.1"/>
</dbReference>
<organism evidence="1 2">
    <name type="scientific">Pseudomonas fluorescens</name>
    <dbReference type="NCBI Taxonomy" id="294"/>
    <lineage>
        <taxon>Bacteria</taxon>
        <taxon>Pseudomonadati</taxon>
        <taxon>Pseudomonadota</taxon>
        <taxon>Gammaproteobacteria</taxon>
        <taxon>Pseudomonadales</taxon>
        <taxon>Pseudomonadaceae</taxon>
        <taxon>Pseudomonas</taxon>
    </lineage>
</organism>
<gene>
    <name evidence="1" type="ORF">BK672_25095</name>
</gene>
<accession>A0A423MTT9</accession>
<reference evidence="1 2" key="1">
    <citation type="submission" date="2016-10" db="EMBL/GenBank/DDBJ databases">
        <title>Comparative genome analysis of multiple Pseudomonas spp. focuses on biocontrol and plant growth promoting traits.</title>
        <authorList>
            <person name="Tao X.-Y."/>
            <person name="Taylor C.G."/>
        </authorList>
    </citation>
    <scope>NUCLEOTIDE SEQUENCE [LARGE SCALE GENOMIC DNA]</scope>
    <source>
        <strain evidence="1 2">2F9</strain>
    </source>
</reference>
<evidence type="ECO:0008006" key="3">
    <source>
        <dbReference type="Google" id="ProtNLM"/>
    </source>
</evidence>
<dbReference type="Proteomes" id="UP000283650">
    <property type="component" value="Unassembled WGS sequence"/>
</dbReference>
<name>A0A423MTT9_PSEFL</name>
<evidence type="ECO:0000313" key="2">
    <source>
        <dbReference type="Proteomes" id="UP000283650"/>
    </source>
</evidence>
<sequence length="207" mass="23479">MKRKLCSALGIIGRKDNLTWQYPSPFLPLFQFHERHESGAIRAQPEDIIAAVCALDMREDRVVDALLSLRELPGKILRRLAGGASQAQTAPFGFDAFTLLERTPTEVSLGLAGRFWRPDLKTGHIADAQAFKALDDPRAAKLLLRFQVIEHPQGMRTLRTETFVYCASTRSKMLFTPYWLLIRLASGWIRQRNLAAIQRQFSTERAV</sequence>
<comment type="caution">
    <text evidence="1">The sequence shown here is derived from an EMBL/GenBank/DDBJ whole genome shotgun (WGS) entry which is preliminary data.</text>
</comment>
<protein>
    <recommendedName>
        <fullName evidence="3">DUF2867 domain-containing protein</fullName>
    </recommendedName>
</protein>
<evidence type="ECO:0000313" key="1">
    <source>
        <dbReference type="EMBL" id="RON88767.1"/>
    </source>
</evidence>
<dbReference type="EMBL" id="MOBY01000032">
    <property type="protein sequence ID" value="RON88767.1"/>
    <property type="molecule type" value="Genomic_DNA"/>
</dbReference>
<proteinExistence type="predicted"/>
<dbReference type="AlphaFoldDB" id="A0A423MTT9"/>